<name>A0AAV9HBE4_9PEZI</name>
<reference evidence="2" key="1">
    <citation type="journal article" date="2023" name="Mol. Phylogenet. Evol.">
        <title>Genome-scale phylogeny and comparative genomics of the fungal order Sordariales.</title>
        <authorList>
            <person name="Hensen N."/>
            <person name="Bonometti L."/>
            <person name="Westerberg I."/>
            <person name="Brannstrom I.O."/>
            <person name="Guillou S."/>
            <person name="Cros-Aarteil S."/>
            <person name="Calhoun S."/>
            <person name="Haridas S."/>
            <person name="Kuo A."/>
            <person name="Mondo S."/>
            <person name="Pangilinan J."/>
            <person name="Riley R."/>
            <person name="LaButti K."/>
            <person name="Andreopoulos B."/>
            <person name="Lipzen A."/>
            <person name="Chen C."/>
            <person name="Yan M."/>
            <person name="Daum C."/>
            <person name="Ng V."/>
            <person name="Clum A."/>
            <person name="Steindorff A."/>
            <person name="Ohm R.A."/>
            <person name="Martin F."/>
            <person name="Silar P."/>
            <person name="Natvig D.O."/>
            <person name="Lalanne C."/>
            <person name="Gautier V."/>
            <person name="Ament-Velasquez S.L."/>
            <person name="Kruys A."/>
            <person name="Hutchinson M.I."/>
            <person name="Powell A.J."/>
            <person name="Barry K."/>
            <person name="Miller A.N."/>
            <person name="Grigoriev I.V."/>
            <person name="Debuchy R."/>
            <person name="Gladieux P."/>
            <person name="Hiltunen Thoren M."/>
            <person name="Johannesson H."/>
        </authorList>
    </citation>
    <scope>NUCLEOTIDE SEQUENCE</scope>
    <source>
        <strain evidence="2">PSN324</strain>
    </source>
</reference>
<feature type="region of interest" description="Disordered" evidence="1">
    <location>
        <begin position="1"/>
        <end position="69"/>
    </location>
</feature>
<feature type="non-terminal residue" evidence="2">
    <location>
        <position position="69"/>
    </location>
</feature>
<reference evidence="2" key="2">
    <citation type="submission" date="2023-06" db="EMBL/GenBank/DDBJ databases">
        <authorList>
            <consortium name="Lawrence Berkeley National Laboratory"/>
            <person name="Mondo S.J."/>
            <person name="Hensen N."/>
            <person name="Bonometti L."/>
            <person name="Westerberg I."/>
            <person name="Brannstrom I.O."/>
            <person name="Guillou S."/>
            <person name="Cros-Aarteil S."/>
            <person name="Calhoun S."/>
            <person name="Haridas S."/>
            <person name="Kuo A."/>
            <person name="Pangilinan J."/>
            <person name="Riley R."/>
            <person name="Labutti K."/>
            <person name="Andreopoulos B."/>
            <person name="Lipzen A."/>
            <person name="Chen C."/>
            <person name="Yanf M."/>
            <person name="Daum C."/>
            <person name="Ng V."/>
            <person name="Clum A."/>
            <person name="Steindorff A."/>
            <person name="Ohm R."/>
            <person name="Martin F."/>
            <person name="Silar P."/>
            <person name="Natvig D."/>
            <person name="Lalanne C."/>
            <person name="Gautier V."/>
            <person name="Ament-Velasquez S.L."/>
            <person name="Kruys A."/>
            <person name="Hutchinson M.I."/>
            <person name="Powell A.J."/>
            <person name="Barry K."/>
            <person name="Miller A.N."/>
            <person name="Grigoriev I.V."/>
            <person name="Debuchy R."/>
            <person name="Gladieux P."/>
            <person name="Thoren M.H."/>
            <person name="Johannesson H."/>
        </authorList>
    </citation>
    <scope>NUCLEOTIDE SEQUENCE</scope>
    <source>
        <strain evidence="2">PSN324</strain>
    </source>
</reference>
<gene>
    <name evidence="2" type="ORF">QBC42DRAFT_156373</name>
</gene>
<dbReference type="AlphaFoldDB" id="A0AAV9HBE4"/>
<protein>
    <submittedName>
        <fullName evidence="2">Uncharacterized protein</fullName>
    </submittedName>
</protein>
<evidence type="ECO:0000313" key="2">
    <source>
        <dbReference type="EMBL" id="KAK4458374.1"/>
    </source>
</evidence>
<comment type="caution">
    <text evidence="2">The sequence shown here is derived from an EMBL/GenBank/DDBJ whole genome shotgun (WGS) entry which is preliminary data.</text>
</comment>
<organism evidence="2 3">
    <name type="scientific">Cladorrhinum samala</name>
    <dbReference type="NCBI Taxonomy" id="585594"/>
    <lineage>
        <taxon>Eukaryota</taxon>
        <taxon>Fungi</taxon>
        <taxon>Dikarya</taxon>
        <taxon>Ascomycota</taxon>
        <taxon>Pezizomycotina</taxon>
        <taxon>Sordariomycetes</taxon>
        <taxon>Sordariomycetidae</taxon>
        <taxon>Sordariales</taxon>
        <taxon>Podosporaceae</taxon>
        <taxon>Cladorrhinum</taxon>
    </lineage>
</organism>
<feature type="compositionally biased region" description="Polar residues" evidence="1">
    <location>
        <begin position="24"/>
        <end position="61"/>
    </location>
</feature>
<feature type="non-terminal residue" evidence="2">
    <location>
        <position position="1"/>
    </location>
</feature>
<keyword evidence="3" id="KW-1185">Reference proteome</keyword>
<evidence type="ECO:0000256" key="1">
    <source>
        <dbReference type="SAM" id="MobiDB-lite"/>
    </source>
</evidence>
<sequence>SPPPPVDLGTYSRSMHQHTKRQMESINQSLRQGSDAPTNGPQRSSSSATSSLPNGVSNQRRNPGDNYHY</sequence>
<dbReference type="EMBL" id="MU865072">
    <property type="protein sequence ID" value="KAK4458374.1"/>
    <property type="molecule type" value="Genomic_DNA"/>
</dbReference>
<dbReference type="Proteomes" id="UP001321749">
    <property type="component" value="Unassembled WGS sequence"/>
</dbReference>
<accession>A0AAV9HBE4</accession>
<proteinExistence type="predicted"/>
<evidence type="ECO:0000313" key="3">
    <source>
        <dbReference type="Proteomes" id="UP001321749"/>
    </source>
</evidence>